<dbReference type="EMBL" id="SNYR01000001">
    <property type="protein sequence ID" value="TDQ67367.1"/>
    <property type="molecule type" value="Genomic_DNA"/>
</dbReference>
<dbReference type="RefSeq" id="WP_133571990.1">
    <property type="nucleotide sequence ID" value="NZ_SNYR01000001.1"/>
</dbReference>
<dbReference type="Gene3D" id="3.40.50.720">
    <property type="entry name" value="NAD(P)-binding Rossmann-like Domain"/>
    <property type="match status" value="1"/>
</dbReference>
<dbReference type="InterPro" id="IPR050425">
    <property type="entry name" value="NAD(P)_dehydrat-like"/>
</dbReference>
<dbReference type="PANTHER" id="PTHR10366">
    <property type="entry name" value="NAD DEPENDENT EPIMERASE/DEHYDRATASE"/>
    <property type="match status" value="1"/>
</dbReference>
<dbReference type="OrthoDB" id="9778052at2"/>
<proteinExistence type="predicted"/>
<dbReference type="Pfam" id="PF01370">
    <property type="entry name" value="Epimerase"/>
    <property type="match status" value="1"/>
</dbReference>
<evidence type="ECO:0000313" key="3">
    <source>
        <dbReference type="EMBL" id="TDQ67367.1"/>
    </source>
</evidence>
<keyword evidence="4" id="KW-1185">Reference proteome</keyword>
<dbReference type="AlphaFoldDB" id="A0A4R6VWZ1"/>
<dbReference type="InterPro" id="IPR036291">
    <property type="entry name" value="NAD(P)-bd_dom_sf"/>
</dbReference>
<dbReference type="PANTHER" id="PTHR10366:SF812">
    <property type="entry name" value="VPS9 DOMAIN-CONTAINING PROTEIN"/>
    <property type="match status" value="1"/>
</dbReference>
<sequence>MSQPTPDYSSKAPVLVTGATGYLAGWIVKRLLEEGKTVHAAVRDPSNKQKIAHLDEMAAELPGEIKYFKADLLDEGSFDEAMAGCEVVMHTASPFTSNITDPQRDLVDPAVKGTRNVLQSANRTDSVKRVVVTSSCAAIYGDAVDVSRSPGHVLTEEDWNTTSRLDHQAYAYSKVEAEKAAWEKAKAQDRWKLVTINPSLILGSGTAKTQTSESFNLVKQAGDGTFKMGVPKMEIGMVDVRDVAEAHLRAGYIEAAEGRHIVSNDTHDFLYICEVLRQKYGDKYPFAKGYLPKWLVWLIGPVANKALTREMVAKNVDHPWAADNTKSKRELGLTYHPVEPAIEAMFQQVLDAGLVKK</sequence>
<dbReference type="SUPFAM" id="SSF51735">
    <property type="entry name" value="NAD(P)-binding Rossmann-fold domains"/>
    <property type="match status" value="1"/>
</dbReference>
<feature type="domain" description="NAD-dependent epimerase/dehydratase" evidence="2">
    <location>
        <begin position="14"/>
        <end position="250"/>
    </location>
</feature>
<dbReference type="FunFam" id="3.40.50.720:FF:000336">
    <property type="entry name" value="Aldehyde reductase"/>
    <property type="match status" value="1"/>
</dbReference>
<evidence type="ECO:0000259" key="2">
    <source>
        <dbReference type="Pfam" id="PF01370"/>
    </source>
</evidence>
<keyword evidence="1" id="KW-0560">Oxidoreductase</keyword>
<protein>
    <submittedName>
        <fullName evidence="3">Nucleoside-diphosphate-sugar epimerase</fullName>
    </submittedName>
</protein>
<accession>A0A4R6VWZ1</accession>
<evidence type="ECO:0000256" key="1">
    <source>
        <dbReference type="ARBA" id="ARBA00023002"/>
    </source>
</evidence>
<dbReference type="Proteomes" id="UP000295391">
    <property type="component" value="Unassembled WGS sequence"/>
</dbReference>
<dbReference type="GO" id="GO:0016616">
    <property type="term" value="F:oxidoreductase activity, acting on the CH-OH group of donors, NAD or NADP as acceptor"/>
    <property type="evidence" value="ECO:0007669"/>
    <property type="project" value="TreeGrafter"/>
</dbReference>
<dbReference type="InterPro" id="IPR001509">
    <property type="entry name" value="Epimerase_deHydtase"/>
</dbReference>
<organism evidence="3 4">
    <name type="scientific">Maritalea mobilis</name>
    <dbReference type="NCBI Taxonomy" id="483324"/>
    <lineage>
        <taxon>Bacteria</taxon>
        <taxon>Pseudomonadati</taxon>
        <taxon>Pseudomonadota</taxon>
        <taxon>Alphaproteobacteria</taxon>
        <taxon>Hyphomicrobiales</taxon>
        <taxon>Devosiaceae</taxon>
        <taxon>Maritalea</taxon>
    </lineage>
</organism>
<evidence type="ECO:0000313" key="4">
    <source>
        <dbReference type="Proteomes" id="UP000295391"/>
    </source>
</evidence>
<name>A0A4R6VWZ1_9HYPH</name>
<gene>
    <name evidence="3" type="ORF">ATL17_1379</name>
</gene>
<comment type="caution">
    <text evidence="3">The sequence shown here is derived from an EMBL/GenBank/DDBJ whole genome shotgun (WGS) entry which is preliminary data.</text>
</comment>
<reference evidence="3 4" key="1">
    <citation type="submission" date="2019-03" db="EMBL/GenBank/DDBJ databases">
        <title>Genomic Encyclopedia of Type Strains, Phase III (KMG-III): the genomes of soil and plant-associated and newly described type strains.</title>
        <authorList>
            <person name="Whitman W."/>
        </authorList>
    </citation>
    <scope>NUCLEOTIDE SEQUENCE [LARGE SCALE GENOMIC DNA]</scope>
    <source>
        <strain evidence="3 4">CGMCC 1.7002</strain>
    </source>
</reference>